<feature type="active site" evidence="13">
    <location>
        <position position="139"/>
    </location>
</feature>
<dbReference type="GO" id="GO:0008821">
    <property type="term" value="F:crossover junction DNA endonuclease activity"/>
    <property type="evidence" value="ECO:0007669"/>
    <property type="project" value="UniProtKB-UniRule"/>
</dbReference>
<dbReference type="InterPro" id="IPR012337">
    <property type="entry name" value="RNaseH-like_sf"/>
</dbReference>
<keyword evidence="6 13" id="KW-0227">DNA damage</keyword>
<keyword evidence="7 13" id="KW-0378">Hydrolase</keyword>
<comment type="caution">
    <text evidence="15">The sequence shown here is derived from an EMBL/GenBank/DDBJ whole genome shotgun (WGS) entry which is preliminary data.</text>
</comment>
<dbReference type="PANTHER" id="PTHR30194:SF3">
    <property type="entry name" value="CROSSOVER JUNCTION ENDODEOXYRIBONUCLEASE RUVC"/>
    <property type="match status" value="1"/>
</dbReference>
<evidence type="ECO:0000256" key="5">
    <source>
        <dbReference type="ARBA" id="ARBA00022759"/>
    </source>
</evidence>
<dbReference type="PANTHER" id="PTHR30194">
    <property type="entry name" value="CROSSOVER JUNCTION ENDODEOXYRIBONUCLEASE RUVC"/>
    <property type="match status" value="1"/>
</dbReference>
<proteinExistence type="inferred from homology"/>
<organism evidence="15 16">
    <name type="scientific">Candidatus Danuiimicrobium aquiferis</name>
    <dbReference type="NCBI Taxonomy" id="1801832"/>
    <lineage>
        <taxon>Bacteria</taxon>
        <taxon>Pseudomonadati</taxon>
        <taxon>Candidatus Omnitrophota</taxon>
        <taxon>Candidatus Danuiimicrobium</taxon>
    </lineage>
</organism>
<dbReference type="Pfam" id="PF02075">
    <property type="entry name" value="RuvC"/>
    <property type="match status" value="1"/>
</dbReference>
<name>A0A1G1KSR1_9BACT</name>
<comment type="similarity">
    <text evidence="1 13">Belongs to the RuvC family.</text>
</comment>
<dbReference type="GO" id="GO:0048476">
    <property type="term" value="C:Holliday junction resolvase complex"/>
    <property type="evidence" value="ECO:0007669"/>
    <property type="project" value="UniProtKB-UniRule"/>
</dbReference>
<keyword evidence="10 13" id="KW-0233">DNA recombination</keyword>
<evidence type="ECO:0000256" key="4">
    <source>
        <dbReference type="ARBA" id="ARBA00022723"/>
    </source>
</evidence>
<dbReference type="GO" id="GO:0005737">
    <property type="term" value="C:cytoplasm"/>
    <property type="evidence" value="ECO:0007669"/>
    <property type="project" value="UniProtKB-SubCell"/>
</dbReference>
<keyword evidence="5 13" id="KW-0255">Endonuclease</keyword>
<dbReference type="PRINTS" id="PR00696">
    <property type="entry name" value="RSOLVASERUVC"/>
</dbReference>
<evidence type="ECO:0000256" key="9">
    <source>
        <dbReference type="ARBA" id="ARBA00023125"/>
    </source>
</evidence>
<dbReference type="HAMAP" id="MF_00034">
    <property type="entry name" value="RuvC"/>
    <property type="match status" value="1"/>
</dbReference>
<reference evidence="15 16" key="1">
    <citation type="journal article" date="2016" name="Nat. Commun.">
        <title>Thousands of microbial genomes shed light on interconnected biogeochemical processes in an aquifer system.</title>
        <authorList>
            <person name="Anantharaman K."/>
            <person name="Brown C.T."/>
            <person name="Hug L.A."/>
            <person name="Sharon I."/>
            <person name="Castelle C.J."/>
            <person name="Probst A.J."/>
            <person name="Thomas B.C."/>
            <person name="Singh A."/>
            <person name="Wilkins M.J."/>
            <person name="Karaoz U."/>
            <person name="Brodie E.L."/>
            <person name="Williams K.H."/>
            <person name="Hubbard S.S."/>
            <person name="Banfield J.F."/>
        </authorList>
    </citation>
    <scope>NUCLEOTIDE SEQUENCE [LARGE SCALE GENOMIC DNA]</scope>
</reference>
<comment type="cofactor">
    <cofactor evidence="13">
        <name>Mg(2+)</name>
        <dbReference type="ChEBI" id="CHEBI:18420"/>
    </cofactor>
    <text evidence="13">Binds 2 Mg(2+) ion per subunit.</text>
</comment>
<evidence type="ECO:0000256" key="3">
    <source>
        <dbReference type="ARBA" id="ARBA00022722"/>
    </source>
</evidence>
<dbReference type="FunFam" id="3.30.420.10:FF:000002">
    <property type="entry name" value="Crossover junction endodeoxyribonuclease RuvC"/>
    <property type="match status" value="1"/>
</dbReference>
<evidence type="ECO:0000256" key="10">
    <source>
        <dbReference type="ARBA" id="ARBA00023172"/>
    </source>
</evidence>
<comment type="subcellular location">
    <subcellularLocation>
        <location evidence="13">Cytoplasm</location>
    </subcellularLocation>
</comment>
<keyword evidence="2 13" id="KW-0963">Cytoplasm</keyword>
<evidence type="ECO:0000256" key="11">
    <source>
        <dbReference type="ARBA" id="ARBA00023204"/>
    </source>
</evidence>
<evidence type="ECO:0000313" key="15">
    <source>
        <dbReference type="EMBL" id="OGW95968.1"/>
    </source>
</evidence>
<comment type="function">
    <text evidence="13">The RuvA-RuvB-RuvC complex processes Holliday junction (HJ) DNA during genetic recombination and DNA repair. Endonuclease that resolves HJ intermediates. Cleaves cruciform DNA by making single-stranded nicks across the HJ at symmetrical positions within the homologous arms, yielding a 5'-phosphate and a 3'-hydroxyl group; requires a central core of homology in the junction. The consensus cleavage sequence is 5'-(A/T)TT(C/G)-3'. Cleavage occurs on the 3'-side of the TT dinucleotide at the point of strand exchange. HJ branch migration catalyzed by RuvA-RuvB allows RuvC to scan DNA until it finds its consensus sequence, where it cleaves and resolves the cruciform DNA.</text>
</comment>
<accession>A0A1G1KSR1</accession>
<feature type="binding site" evidence="13">
    <location>
        <position position="67"/>
    </location>
    <ligand>
        <name>Mg(2+)</name>
        <dbReference type="ChEBI" id="CHEBI:18420"/>
        <label>2</label>
    </ligand>
</feature>
<dbReference type="AlphaFoldDB" id="A0A1G1KSR1"/>
<dbReference type="EMBL" id="MHFR01000055">
    <property type="protein sequence ID" value="OGW95968.1"/>
    <property type="molecule type" value="Genomic_DNA"/>
</dbReference>
<comment type="catalytic activity">
    <reaction evidence="12 13">
        <text>Endonucleolytic cleavage at a junction such as a reciprocal single-stranded crossover between two homologous DNA duplexes (Holliday junction).</text>
        <dbReference type="EC" id="3.1.21.10"/>
    </reaction>
</comment>
<dbReference type="GO" id="GO:0003677">
    <property type="term" value="F:DNA binding"/>
    <property type="evidence" value="ECO:0007669"/>
    <property type="project" value="UniProtKB-KW"/>
</dbReference>
<evidence type="ECO:0000256" key="7">
    <source>
        <dbReference type="ARBA" id="ARBA00022801"/>
    </source>
</evidence>
<dbReference type="CDD" id="cd16962">
    <property type="entry name" value="RuvC"/>
    <property type="match status" value="1"/>
</dbReference>
<keyword evidence="11 13" id="KW-0234">DNA repair</keyword>
<keyword evidence="9 13" id="KW-0238">DNA-binding</keyword>
<evidence type="ECO:0000256" key="8">
    <source>
        <dbReference type="ARBA" id="ARBA00022842"/>
    </source>
</evidence>
<evidence type="ECO:0000256" key="14">
    <source>
        <dbReference type="NCBIfam" id="TIGR00228"/>
    </source>
</evidence>
<evidence type="ECO:0000256" key="6">
    <source>
        <dbReference type="ARBA" id="ARBA00022763"/>
    </source>
</evidence>
<dbReference type="GO" id="GO:0006281">
    <property type="term" value="P:DNA repair"/>
    <property type="evidence" value="ECO:0007669"/>
    <property type="project" value="UniProtKB-UniRule"/>
</dbReference>
<dbReference type="GO" id="GO:0000287">
    <property type="term" value="F:magnesium ion binding"/>
    <property type="evidence" value="ECO:0007669"/>
    <property type="project" value="UniProtKB-UniRule"/>
</dbReference>
<dbReference type="InterPro" id="IPR002176">
    <property type="entry name" value="X-over_junc_endoDNase_RuvC"/>
</dbReference>
<dbReference type="EC" id="3.1.21.10" evidence="13 14"/>
<comment type="subunit">
    <text evidence="13">Homodimer which binds Holliday junction (HJ) DNA. The HJ becomes 2-fold symmetrical on binding to RuvC with unstacked arms; it has a different conformation from HJ DNA in complex with RuvA. In the full resolvosome a probable DNA-RuvA(4)-RuvB(12)-RuvC(2) complex forms which resolves the HJ.</text>
</comment>
<gene>
    <name evidence="13" type="primary">ruvC</name>
    <name evidence="15" type="ORF">A3G33_00030</name>
</gene>
<sequence>MRVAGIDPGTIHTGVGIVDGSPNTEILVFYKTIDANPKDSLPNRLGLIHAELVKIFETWKPEVVAIENIFFYKDFKAAVKIGEARAAAMIAASRCNVPIVEYLPTRVKQSICGNGRAAKTQTEFMIRQILQIREPLSADSADALAVALCHLYMSKFDRLKKEEVSYV</sequence>
<feature type="active site" evidence="13">
    <location>
        <position position="67"/>
    </location>
</feature>
<feature type="active site" evidence="13">
    <location>
        <position position="7"/>
    </location>
</feature>
<evidence type="ECO:0000256" key="13">
    <source>
        <dbReference type="HAMAP-Rule" id="MF_00034"/>
    </source>
</evidence>
<protein>
    <recommendedName>
        <fullName evidence="13 14">Crossover junction endodeoxyribonuclease RuvC</fullName>
        <ecNumber evidence="13 14">3.1.21.10</ecNumber>
    </recommendedName>
    <alternativeName>
        <fullName evidence="13">Holliday junction nuclease RuvC</fullName>
    </alternativeName>
    <alternativeName>
        <fullName evidence="13">Holliday junction resolvase RuvC</fullName>
    </alternativeName>
</protein>
<dbReference type="SUPFAM" id="SSF53098">
    <property type="entry name" value="Ribonuclease H-like"/>
    <property type="match status" value="1"/>
</dbReference>
<keyword evidence="4 13" id="KW-0479">Metal-binding</keyword>
<evidence type="ECO:0000256" key="2">
    <source>
        <dbReference type="ARBA" id="ARBA00022490"/>
    </source>
</evidence>
<dbReference type="GO" id="GO:0006310">
    <property type="term" value="P:DNA recombination"/>
    <property type="evidence" value="ECO:0007669"/>
    <property type="project" value="UniProtKB-UniRule"/>
</dbReference>
<keyword evidence="3 13" id="KW-0540">Nuclease</keyword>
<dbReference type="NCBIfam" id="TIGR00228">
    <property type="entry name" value="ruvC"/>
    <property type="match status" value="1"/>
</dbReference>
<dbReference type="Gene3D" id="3.30.420.10">
    <property type="entry name" value="Ribonuclease H-like superfamily/Ribonuclease H"/>
    <property type="match status" value="1"/>
</dbReference>
<evidence type="ECO:0000313" key="16">
    <source>
        <dbReference type="Proteomes" id="UP000178187"/>
    </source>
</evidence>
<evidence type="ECO:0000256" key="1">
    <source>
        <dbReference type="ARBA" id="ARBA00009518"/>
    </source>
</evidence>
<evidence type="ECO:0000256" key="12">
    <source>
        <dbReference type="ARBA" id="ARBA00029354"/>
    </source>
</evidence>
<feature type="binding site" evidence="13">
    <location>
        <position position="7"/>
    </location>
    <ligand>
        <name>Mg(2+)</name>
        <dbReference type="ChEBI" id="CHEBI:18420"/>
        <label>1</label>
    </ligand>
</feature>
<feature type="binding site" evidence="13">
    <location>
        <position position="139"/>
    </location>
    <ligand>
        <name>Mg(2+)</name>
        <dbReference type="ChEBI" id="CHEBI:18420"/>
        <label>1</label>
    </ligand>
</feature>
<dbReference type="InterPro" id="IPR036397">
    <property type="entry name" value="RNaseH_sf"/>
</dbReference>
<dbReference type="Proteomes" id="UP000178187">
    <property type="component" value="Unassembled WGS sequence"/>
</dbReference>
<keyword evidence="8 13" id="KW-0460">Magnesium</keyword>